<name>A0A835HKK5_9MAGN</name>
<evidence type="ECO:0008006" key="3">
    <source>
        <dbReference type="Google" id="ProtNLM"/>
    </source>
</evidence>
<dbReference type="OrthoDB" id="786868at2759"/>
<proteinExistence type="predicted"/>
<dbReference type="PANTHER" id="PTHR31286">
    <property type="entry name" value="GLYCINE-RICH CELL WALL STRUCTURAL PROTEIN 1.8-LIKE"/>
    <property type="match status" value="1"/>
</dbReference>
<organism evidence="1 2">
    <name type="scientific">Coptis chinensis</name>
    <dbReference type="NCBI Taxonomy" id="261450"/>
    <lineage>
        <taxon>Eukaryota</taxon>
        <taxon>Viridiplantae</taxon>
        <taxon>Streptophyta</taxon>
        <taxon>Embryophyta</taxon>
        <taxon>Tracheophyta</taxon>
        <taxon>Spermatophyta</taxon>
        <taxon>Magnoliopsida</taxon>
        <taxon>Ranunculales</taxon>
        <taxon>Ranunculaceae</taxon>
        <taxon>Coptidoideae</taxon>
        <taxon>Coptis</taxon>
    </lineage>
</organism>
<reference evidence="1 2" key="1">
    <citation type="submission" date="2020-10" db="EMBL/GenBank/DDBJ databases">
        <title>The Coptis chinensis genome and diversification of protoberbering-type alkaloids.</title>
        <authorList>
            <person name="Wang B."/>
            <person name="Shu S."/>
            <person name="Song C."/>
            <person name="Liu Y."/>
        </authorList>
    </citation>
    <scope>NUCLEOTIDE SEQUENCE [LARGE SCALE GENOMIC DNA]</scope>
    <source>
        <strain evidence="1">HL-2020</strain>
        <tissue evidence="1">Leaf</tissue>
    </source>
</reference>
<dbReference type="AlphaFoldDB" id="A0A835HKK5"/>
<protein>
    <recommendedName>
        <fullName evidence="3">DUF4283 domain-containing protein</fullName>
    </recommendedName>
</protein>
<comment type="caution">
    <text evidence="1">The sequence shown here is derived from an EMBL/GenBank/DDBJ whole genome shotgun (WGS) entry which is preliminary data.</text>
</comment>
<sequence length="347" mass="38543">MDITTDRDVFFIRMSTLEDKQMVLEESPIFIAGKIFDIRLWSPEAENHRNKATTVLIWAMLSKVPKELCTKNRLSFLASLIGRPLCMDGATFMKQRLDFAKICVTIPLEFDFPSSIKLKIRDRHVYVDVEYPWKPPSCTKCCCFGHYTAKCPSSPAPVWVPRSSNVAVQNPAAVVRVPRAYNVLTSSTPAVTSSIALATPHMGTLLATPAASLQERISPLLDRSILGSSPFSLRASGSSSAFIRDRSNALRPNSSFIGRGNEVVIFSTPQVQQASITQDAIILTEEELYNFQVESNTYAALTLDEDGIEDDISDNQEDPFDDQCVNTPLISRLSMPSQVTTRAQLQQ</sequence>
<dbReference type="EMBL" id="JADFTS010000006">
    <property type="protein sequence ID" value="KAF9600032.1"/>
    <property type="molecule type" value="Genomic_DNA"/>
</dbReference>
<dbReference type="InterPro" id="IPR040256">
    <property type="entry name" value="At4g02000-like"/>
</dbReference>
<evidence type="ECO:0000313" key="2">
    <source>
        <dbReference type="Proteomes" id="UP000631114"/>
    </source>
</evidence>
<evidence type="ECO:0000313" key="1">
    <source>
        <dbReference type="EMBL" id="KAF9600032.1"/>
    </source>
</evidence>
<dbReference type="PANTHER" id="PTHR31286:SF165">
    <property type="entry name" value="DUF4283 DOMAIN-CONTAINING PROTEIN"/>
    <property type="match status" value="1"/>
</dbReference>
<keyword evidence="2" id="KW-1185">Reference proteome</keyword>
<gene>
    <name evidence="1" type="ORF">IFM89_002505</name>
</gene>
<dbReference type="Proteomes" id="UP000631114">
    <property type="component" value="Unassembled WGS sequence"/>
</dbReference>
<accession>A0A835HKK5</accession>